<protein>
    <submittedName>
        <fullName evidence="1">Uncharacterized protein</fullName>
    </submittedName>
</protein>
<accession>A0A0L6UM85</accession>
<evidence type="ECO:0000313" key="2">
    <source>
        <dbReference type="Proteomes" id="UP000037035"/>
    </source>
</evidence>
<dbReference type="AlphaFoldDB" id="A0A0L6UM85"/>
<dbReference type="OrthoDB" id="2506004at2759"/>
<reference evidence="1 2" key="1">
    <citation type="submission" date="2015-08" db="EMBL/GenBank/DDBJ databases">
        <title>Next Generation Sequencing and Analysis of the Genome of Puccinia sorghi L Schw, the Causal Agent of Maize Common Rust.</title>
        <authorList>
            <person name="Rochi L."/>
            <person name="Burguener G."/>
            <person name="Darino M."/>
            <person name="Turjanski A."/>
            <person name="Kreff E."/>
            <person name="Dieguez M.J."/>
            <person name="Sacco F."/>
        </authorList>
    </citation>
    <scope>NUCLEOTIDE SEQUENCE [LARGE SCALE GENOMIC DNA]</scope>
    <source>
        <strain evidence="1 2">RO10H11247</strain>
    </source>
</reference>
<dbReference type="EMBL" id="LAVV01010028">
    <property type="protein sequence ID" value="KNZ49653.1"/>
    <property type="molecule type" value="Genomic_DNA"/>
</dbReference>
<keyword evidence="2" id="KW-1185">Reference proteome</keyword>
<dbReference type="VEuPathDB" id="FungiDB:VP01_4877g1"/>
<name>A0A0L6UM85_9BASI</name>
<comment type="caution">
    <text evidence="1">The sequence shown here is derived from an EMBL/GenBank/DDBJ whole genome shotgun (WGS) entry which is preliminary data.</text>
</comment>
<dbReference type="Proteomes" id="UP000037035">
    <property type="component" value="Unassembled WGS sequence"/>
</dbReference>
<sequence length="112" mass="12579">QALQVLFNKIFELFHDLGKVNATLPPLVKALFLQILVPPPPIMLRSQLFQNISIKLSAKQNVTARDFQVIINSAYGESTRFDNPKSSSISVLRTFQNPSSSSSNKRNHQNNL</sequence>
<feature type="non-terminal residue" evidence="1">
    <location>
        <position position="1"/>
    </location>
</feature>
<gene>
    <name evidence="1" type="ORF">VP01_4877g1</name>
</gene>
<proteinExistence type="predicted"/>
<organism evidence="1 2">
    <name type="scientific">Puccinia sorghi</name>
    <dbReference type="NCBI Taxonomy" id="27349"/>
    <lineage>
        <taxon>Eukaryota</taxon>
        <taxon>Fungi</taxon>
        <taxon>Dikarya</taxon>
        <taxon>Basidiomycota</taxon>
        <taxon>Pucciniomycotina</taxon>
        <taxon>Pucciniomycetes</taxon>
        <taxon>Pucciniales</taxon>
        <taxon>Pucciniaceae</taxon>
        <taxon>Puccinia</taxon>
    </lineage>
</organism>
<evidence type="ECO:0000313" key="1">
    <source>
        <dbReference type="EMBL" id="KNZ49653.1"/>
    </source>
</evidence>